<dbReference type="GO" id="GO:0016114">
    <property type="term" value="P:terpenoid biosynthetic process"/>
    <property type="evidence" value="ECO:0007669"/>
    <property type="project" value="UniProtKB-UniRule"/>
</dbReference>
<evidence type="ECO:0000256" key="10">
    <source>
        <dbReference type="HAMAP-Rule" id="MF_00061"/>
    </source>
</evidence>
<dbReference type="SUPFAM" id="SSF54211">
    <property type="entry name" value="Ribosomal protein S5 domain 2-like"/>
    <property type="match status" value="1"/>
</dbReference>
<evidence type="ECO:0000256" key="6">
    <source>
        <dbReference type="ARBA" id="ARBA00022777"/>
    </source>
</evidence>
<dbReference type="Pfam" id="PF08544">
    <property type="entry name" value="GHMP_kinases_C"/>
    <property type="match status" value="1"/>
</dbReference>
<evidence type="ECO:0000313" key="14">
    <source>
        <dbReference type="Proteomes" id="UP000199502"/>
    </source>
</evidence>
<dbReference type="InterPro" id="IPR013750">
    <property type="entry name" value="GHMP_kinase_C_dom"/>
</dbReference>
<evidence type="ECO:0000256" key="2">
    <source>
        <dbReference type="ARBA" id="ARBA00012052"/>
    </source>
</evidence>
<comment type="similarity">
    <text evidence="1 10">Belongs to the GHMP kinase family. IspE subfamily.</text>
</comment>
<keyword evidence="4 10" id="KW-0808">Transferase</keyword>
<dbReference type="Gene3D" id="3.30.70.890">
    <property type="entry name" value="GHMP kinase, C-terminal domain"/>
    <property type="match status" value="1"/>
</dbReference>
<dbReference type="Proteomes" id="UP000199502">
    <property type="component" value="Unassembled WGS sequence"/>
</dbReference>
<evidence type="ECO:0000256" key="3">
    <source>
        <dbReference type="ARBA" id="ARBA00017473"/>
    </source>
</evidence>
<reference evidence="13 14" key="1">
    <citation type="submission" date="2016-10" db="EMBL/GenBank/DDBJ databases">
        <authorList>
            <person name="de Groot N.N."/>
        </authorList>
    </citation>
    <scope>NUCLEOTIDE SEQUENCE [LARGE SCALE GENOMIC DNA]</scope>
    <source>
        <strain evidence="13 14">CGMCC 1.8925</strain>
    </source>
</reference>
<feature type="binding site" evidence="10">
    <location>
        <begin position="93"/>
        <end position="103"/>
    </location>
    <ligand>
        <name>ATP</name>
        <dbReference type="ChEBI" id="CHEBI:30616"/>
    </ligand>
</feature>
<dbReference type="InterPro" id="IPR020568">
    <property type="entry name" value="Ribosomal_Su5_D2-typ_SF"/>
</dbReference>
<dbReference type="InterPro" id="IPR036554">
    <property type="entry name" value="GHMP_kinase_C_sf"/>
</dbReference>
<dbReference type="Pfam" id="PF00288">
    <property type="entry name" value="GHMP_kinases_N"/>
    <property type="match status" value="1"/>
</dbReference>
<feature type="active site" evidence="10">
    <location>
        <position position="15"/>
    </location>
</feature>
<dbReference type="UniPathway" id="UPA00056">
    <property type="reaction ID" value="UER00094"/>
</dbReference>
<evidence type="ECO:0000256" key="5">
    <source>
        <dbReference type="ARBA" id="ARBA00022741"/>
    </source>
</evidence>
<dbReference type="SUPFAM" id="SSF55060">
    <property type="entry name" value="GHMP Kinase, C-terminal domain"/>
    <property type="match status" value="1"/>
</dbReference>
<evidence type="ECO:0000256" key="7">
    <source>
        <dbReference type="ARBA" id="ARBA00022840"/>
    </source>
</evidence>
<protein>
    <recommendedName>
        <fullName evidence="3 10">4-diphosphocytidyl-2-C-methyl-D-erythritol kinase</fullName>
        <shortName evidence="10">CMK</shortName>
        <ecNumber evidence="2 10">2.7.1.148</ecNumber>
    </recommendedName>
    <alternativeName>
        <fullName evidence="9 10">4-(cytidine-5'-diphospho)-2-C-methyl-D-erythritol kinase</fullName>
    </alternativeName>
</protein>
<dbReference type="PIRSF" id="PIRSF010376">
    <property type="entry name" value="IspE"/>
    <property type="match status" value="1"/>
</dbReference>
<evidence type="ECO:0000256" key="1">
    <source>
        <dbReference type="ARBA" id="ARBA00009684"/>
    </source>
</evidence>
<organism evidence="13 14">
    <name type="scientific">Paracoccus tibetensis</name>
    <dbReference type="NCBI Taxonomy" id="336292"/>
    <lineage>
        <taxon>Bacteria</taxon>
        <taxon>Pseudomonadati</taxon>
        <taxon>Pseudomonadota</taxon>
        <taxon>Alphaproteobacteria</taxon>
        <taxon>Rhodobacterales</taxon>
        <taxon>Paracoccaceae</taxon>
        <taxon>Paracoccus</taxon>
    </lineage>
</organism>
<dbReference type="GO" id="GO:0050515">
    <property type="term" value="F:4-(cytidine 5'-diphospho)-2-C-methyl-D-erythritol kinase activity"/>
    <property type="evidence" value="ECO:0007669"/>
    <property type="project" value="UniProtKB-UniRule"/>
</dbReference>
<evidence type="ECO:0000256" key="8">
    <source>
        <dbReference type="ARBA" id="ARBA00023229"/>
    </source>
</evidence>
<keyword evidence="8 10" id="KW-0414">Isoprene biosynthesis</keyword>
<comment type="pathway">
    <text evidence="10">Isoprenoid biosynthesis; isopentenyl diphosphate biosynthesis via DXP pathway; isopentenyl diphosphate from 1-deoxy-D-xylulose 5-phosphate: step 3/6.</text>
</comment>
<dbReference type="NCBIfam" id="NF011202">
    <property type="entry name" value="PRK14608.1"/>
    <property type="match status" value="1"/>
</dbReference>
<dbReference type="PANTHER" id="PTHR43527">
    <property type="entry name" value="4-DIPHOSPHOCYTIDYL-2-C-METHYL-D-ERYTHRITOL KINASE, CHLOROPLASTIC"/>
    <property type="match status" value="1"/>
</dbReference>
<dbReference type="OrthoDB" id="9809438at2"/>
<dbReference type="AlphaFoldDB" id="A0A1G5JB51"/>
<evidence type="ECO:0000259" key="12">
    <source>
        <dbReference type="Pfam" id="PF08544"/>
    </source>
</evidence>
<evidence type="ECO:0000313" key="13">
    <source>
        <dbReference type="EMBL" id="SCY85151.1"/>
    </source>
</evidence>
<dbReference type="GO" id="GO:0019288">
    <property type="term" value="P:isopentenyl diphosphate biosynthetic process, methylerythritol 4-phosphate pathway"/>
    <property type="evidence" value="ECO:0007669"/>
    <property type="project" value="UniProtKB-UniRule"/>
</dbReference>
<feature type="active site" evidence="10">
    <location>
        <position position="129"/>
    </location>
</feature>
<evidence type="ECO:0000256" key="4">
    <source>
        <dbReference type="ARBA" id="ARBA00022679"/>
    </source>
</evidence>
<evidence type="ECO:0000256" key="9">
    <source>
        <dbReference type="ARBA" id="ARBA00032554"/>
    </source>
</evidence>
<dbReference type="EMBL" id="FMVT01000011">
    <property type="protein sequence ID" value="SCY85151.1"/>
    <property type="molecule type" value="Genomic_DNA"/>
</dbReference>
<comment type="function">
    <text evidence="10">Catalyzes the phosphorylation of the position 2 hydroxy group of 4-diphosphocytidyl-2C-methyl-D-erythritol.</text>
</comment>
<keyword evidence="7 10" id="KW-0067">ATP-binding</keyword>
<keyword evidence="6 10" id="KW-0418">Kinase</keyword>
<dbReference type="InterPro" id="IPR006204">
    <property type="entry name" value="GHMP_kinase_N_dom"/>
</dbReference>
<dbReference type="Gene3D" id="3.30.230.10">
    <property type="match status" value="1"/>
</dbReference>
<accession>A0A1G5JB51</accession>
<dbReference type="InterPro" id="IPR014721">
    <property type="entry name" value="Ribsml_uS5_D2-typ_fold_subgr"/>
</dbReference>
<gene>
    <name evidence="10" type="primary">ispE</name>
    <name evidence="13" type="ORF">SAMN05660710_03092</name>
</gene>
<dbReference type="PANTHER" id="PTHR43527:SF2">
    <property type="entry name" value="4-DIPHOSPHOCYTIDYL-2-C-METHYL-D-ERYTHRITOL KINASE, CHLOROPLASTIC"/>
    <property type="match status" value="1"/>
</dbReference>
<keyword evidence="14" id="KW-1185">Reference proteome</keyword>
<comment type="catalytic activity">
    <reaction evidence="10">
        <text>4-CDP-2-C-methyl-D-erythritol + ATP = 4-CDP-2-C-methyl-D-erythritol 2-phosphate + ADP + H(+)</text>
        <dbReference type="Rhea" id="RHEA:18437"/>
        <dbReference type="ChEBI" id="CHEBI:15378"/>
        <dbReference type="ChEBI" id="CHEBI:30616"/>
        <dbReference type="ChEBI" id="CHEBI:57823"/>
        <dbReference type="ChEBI" id="CHEBI:57919"/>
        <dbReference type="ChEBI" id="CHEBI:456216"/>
        <dbReference type="EC" id="2.7.1.148"/>
    </reaction>
</comment>
<dbReference type="EC" id="2.7.1.148" evidence="2 10"/>
<proteinExistence type="inferred from homology"/>
<dbReference type="InterPro" id="IPR004424">
    <property type="entry name" value="IspE"/>
</dbReference>
<dbReference type="GO" id="GO:0005524">
    <property type="term" value="F:ATP binding"/>
    <property type="evidence" value="ECO:0007669"/>
    <property type="project" value="UniProtKB-UniRule"/>
</dbReference>
<dbReference type="HAMAP" id="MF_00061">
    <property type="entry name" value="IspE"/>
    <property type="match status" value="1"/>
</dbReference>
<keyword evidence="5 10" id="KW-0547">Nucleotide-binding</keyword>
<name>A0A1G5JB51_9RHOB</name>
<sequence length="279" mass="28553">MSLADGAWIEPAPAKLNLALHVTGRRADGYHLLDSLVAFAAVGDEVALTPGPLALQIDGPFAAGLGTDEDNLCLRAARMVGGQARIRLTKNLPVASGIGGGSADAAAVLRALKRMGLELPPAPERLGADVPVCLASRPARMEGVGEIVTPLPPLPRLHLVLVNPGIAVATPRVFAALARKDNPPLPPVPRFARASDLTAWLAQTRNDLEAPAIALAPQVREVLDALQAQGAGFARMSGSGATCFGIFATAGAAAEAAAALGRPGWWAVASELAPDPAAR</sequence>
<dbReference type="NCBIfam" id="TIGR00154">
    <property type="entry name" value="ispE"/>
    <property type="match status" value="1"/>
</dbReference>
<dbReference type="STRING" id="336292.SAMN05660710_03092"/>
<evidence type="ECO:0000259" key="11">
    <source>
        <dbReference type="Pfam" id="PF00288"/>
    </source>
</evidence>
<dbReference type="RefSeq" id="WP_090746625.1">
    <property type="nucleotide sequence ID" value="NZ_FMVT01000011.1"/>
</dbReference>
<feature type="domain" description="GHMP kinase C-terminal" evidence="12">
    <location>
        <begin position="203"/>
        <end position="262"/>
    </location>
</feature>
<feature type="domain" description="GHMP kinase N-terminal" evidence="11">
    <location>
        <begin position="72"/>
        <end position="121"/>
    </location>
</feature>